<accession>A0A1G2QKG3</accession>
<keyword evidence="3 5" id="KW-0687">Ribonucleoprotein</keyword>
<dbReference type="InterPro" id="IPR001790">
    <property type="entry name" value="Ribosomal_uL10"/>
</dbReference>
<dbReference type="Proteomes" id="UP000177140">
    <property type="component" value="Unassembled WGS sequence"/>
</dbReference>
<dbReference type="Pfam" id="PF00466">
    <property type="entry name" value="Ribosomal_L10"/>
    <property type="match status" value="1"/>
</dbReference>
<reference evidence="6 7" key="1">
    <citation type="journal article" date="2016" name="Nat. Commun.">
        <title>Thousands of microbial genomes shed light on interconnected biogeochemical processes in an aquifer system.</title>
        <authorList>
            <person name="Anantharaman K."/>
            <person name="Brown C.T."/>
            <person name="Hug L.A."/>
            <person name="Sharon I."/>
            <person name="Castelle C.J."/>
            <person name="Probst A.J."/>
            <person name="Thomas B.C."/>
            <person name="Singh A."/>
            <person name="Wilkins M.J."/>
            <person name="Karaoz U."/>
            <person name="Brodie E.L."/>
            <person name="Williams K.H."/>
            <person name="Hubbard S.S."/>
            <person name="Banfield J.F."/>
        </authorList>
    </citation>
    <scope>NUCLEOTIDE SEQUENCE [LARGE SCALE GENOMIC DNA]</scope>
</reference>
<dbReference type="HAMAP" id="MF_00362">
    <property type="entry name" value="Ribosomal_uL10"/>
    <property type="match status" value="1"/>
</dbReference>
<dbReference type="GO" id="GO:0005840">
    <property type="term" value="C:ribosome"/>
    <property type="evidence" value="ECO:0007669"/>
    <property type="project" value="UniProtKB-KW"/>
</dbReference>
<comment type="caution">
    <text evidence="6">The sequence shown here is derived from an EMBL/GenBank/DDBJ whole genome shotgun (WGS) entry which is preliminary data.</text>
</comment>
<dbReference type="Gene3D" id="3.30.70.1730">
    <property type="match status" value="1"/>
</dbReference>
<keyword evidence="5" id="KW-0694">RNA-binding</keyword>
<keyword evidence="5" id="KW-0699">rRNA-binding</keyword>
<sequence length="166" mass="18166">MAISKQKKEEIVAKVKGAAEKAKTLVFVNFHGLPVTTVTEMRQALRDRGIGYVVAKKTLIRRALSGLSYEGEMPELPGEIALAYAEDQMAPVQEVYTFQKKNADFLKMVGGIFDGKYVDEAFMSRLATIPSREVLLGQFVNVINSPIAGLVMGLNAIATKKEEVTA</sequence>
<dbReference type="InterPro" id="IPR047865">
    <property type="entry name" value="Ribosomal_uL10_bac_type"/>
</dbReference>
<keyword evidence="2 5" id="KW-0689">Ribosomal protein</keyword>
<evidence type="ECO:0000256" key="4">
    <source>
        <dbReference type="ARBA" id="ARBA00035202"/>
    </source>
</evidence>
<dbReference type="GO" id="GO:1990904">
    <property type="term" value="C:ribonucleoprotein complex"/>
    <property type="evidence" value="ECO:0007669"/>
    <property type="project" value="UniProtKB-KW"/>
</dbReference>
<dbReference type="CDD" id="cd05797">
    <property type="entry name" value="Ribosomal_L10"/>
    <property type="match status" value="1"/>
</dbReference>
<dbReference type="GO" id="GO:0006412">
    <property type="term" value="P:translation"/>
    <property type="evidence" value="ECO:0007669"/>
    <property type="project" value="UniProtKB-UniRule"/>
</dbReference>
<dbReference type="EMBL" id="MHTM01000043">
    <property type="protein sequence ID" value="OHA60893.1"/>
    <property type="molecule type" value="Genomic_DNA"/>
</dbReference>
<organism evidence="6 7">
    <name type="scientific">Candidatus Vogelbacteria bacterium RIFOXYD2_FULL_44_9</name>
    <dbReference type="NCBI Taxonomy" id="1802441"/>
    <lineage>
        <taxon>Bacteria</taxon>
        <taxon>Candidatus Vogeliibacteriota</taxon>
    </lineage>
</organism>
<comment type="similarity">
    <text evidence="1 5">Belongs to the universal ribosomal protein uL10 family.</text>
</comment>
<evidence type="ECO:0000256" key="3">
    <source>
        <dbReference type="ARBA" id="ARBA00023274"/>
    </source>
</evidence>
<evidence type="ECO:0000256" key="5">
    <source>
        <dbReference type="HAMAP-Rule" id="MF_00362"/>
    </source>
</evidence>
<gene>
    <name evidence="5" type="primary">rplJ</name>
    <name evidence="6" type="ORF">A2556_03060</name>
</gene>
<evidence type="ECO:0000256" key="2">
    <source>
        <dbReference type="ARBA" id="ARBA00022980"/>
    </source>
</evidence>
<evidence type="ECO:0000256" key="1">
    <source>
        <dbReference type="ARBA" id="ARBA00008889"/>
    </source>
</evidence>
<dbReference type="SUPFAM" id="SSF160369">
    <property type="entry name" value="Ribosomal protein L10-like"/>
    <property type="match status" value="1"/>
</dbReference>
<protein>
    <recommendedName>
        <fullName evidence="4 5">Large ribosomal subunit protein uL10</fullName>
    </recommendedName>
</protein>
<dbReference type="AlphaFoldDB" id="A0A1G2QKG3"/>
<evidence type="ECO:0000313" key="7">
    <source>
        <dbReference type="Proteomes" id="UP000177140"/>
    </source>
</evidence>
<dbReference type="Gene3D" id="6.10.250.290">
    <property type="match status" value="1"/>
</dbReference>
<dbReference type="InterPro" id="IPR043141">
    <property type="entry name" value="Ribosomal_uL10-like_sf"/>
</dbReference>
<evidence type="ECO:0000313" key="6">
    <source>
        <dbReference type="EMBL" id="OHA60893.1"/>
    </source>
</evidence>
<dbReference type="InterPro" id="IPR022973">
    <property type="entry name" value="Ribosomal_uL10_bac"/>
</dbReference>
<comment type="subunit">
    <text evidence="5">Part of the ribosomal stalk of the 50S ribosomal subunit. The N-terminus interacts with L11 and the large rRNA to form the base of the stalk. The C-terminus forms an elongated spine to which L12 dimers bind in a sequential fashion forming a multimeric L10(L12)X complex.</text>
</comment>
<dbReference type="PANTHER" id="PTHR11560">
    <property type="entry name" value="39S RIBOSOMAL PROTEIN L10, MITOCHONDRIAL"/>
    <property type="match status" value="1"/>
</dbReference>
<proteinExistence type="inferred from homology"/>
<dbReference type="GO" id="GO:0070180">
    <property type="term" value="F:large ribosomal subunit rRNA binding"/>
    <property type="evidence" value="ECO:0007669"/>
    <property type="project" value="UniProtKB-UniRule"/>
</dbReference>
<name>A0A1G2QKG3_9BACT</name>
<dbReference type="NCBIfam" id="NF000955">
    <property type="entry name" value="PRK00099.1-1"/>
    <property type="match status" value="1"/>
</dbReference>
<comment type="function">
    <text evidence="5">Forms part of the ribosomal stalk, playing a central role in the interaction of the ribosome with GTP-bound translation factors.</text>
</comment>